<sequence length="147" mass="15721">MATRLYDRMLPSATVLSPSAASTSPLTGQSRSPLTWSSRPDYHQPPNFIVGLIDGICNFVHGFPDVTASIALVVRREPTEGLITTPSQTSSSLPSRATAHITPHKSAPLSSPTTSPITIIQNRFPPNVPFKTSPTTRSPYGLGPNDN</sequence>
<dbReference type="AlphaFoldDB" id="A0A8G0KZC8"/>
<feature type="compositionally biased region" description="Low complexity" evidence="2">
    <location>
        <begin position="84"/>
        <end position="95"/>
    </location>
</feature>
<feature type="region of interest" description="Disordered" evidence="2">
    <location>
        <begin position="82"/>
        <end position="147"/>
    </location>
</feature>
<protein>
    <submittedName>
        <fullName evidence="3">Uncharacterized protein</fullName>
    </submittedName>
</protein>
<evidence type="ECO:0000313" key="3">
    <source>
        <dbReference type="EMBL" id="QYS92933.1"/>
    </source>
</evidence>
<evidence type="ECO:0000313" key="4">
    <source>
        <dbReference type="Proteomes" id="UP000826661"/>
    </source>
</evidence>
<feature type="compositionally biased region" description="Polar residues" evidence="2">
    <location>
        <begin position="108"/>
        <end position="121"/>
    </location>
</feature>
<gene>
    <name evidence="3" type="ORF">H0G86_000326</name>
</gene>
<organism evidence="3 4">
    <name type="scientific">Trichoderma simmonsii</name>
    <dbReference type="NCBI Taxonomy" id="1491479"/>
    <lineage>
        <taxon>Eukaryota</taxon>
        <taxon>Fungi</taxon>
        <taxon>Dikarya</taxon>
        <taxon>Ascomycota</taxon>
        <taxon>Pezizomycotina</taxon>
        <taxon>Sordariomycetes</taxon>
        <taxon>Hypocreomycetidae</taxon>
        <taxon>Hypocreales</taxon>
        <taxon>Hypocreaceae</taxon>
        <taxon>Trichoderma</taxon>
    </lineage>
</organism>
<dbReference type="InterPro" id="IPR000760">
    <property type="entry name" value="Inositol_monophosphatase-like"/>
</dbReference>
<evidence type="ECO:0000256" key="1">
    <source>
        <dbReference type="ARBA" id="ARBA00009759"/>
    </source>
</evidence>
<keyword evidence="4" id="KW-1185">Reference proteome</keyword>
<dbReference type="SUPFAM" id="SSF56655">
    <property type="entry name" value="Carbohydrate phosphatase"/>
    <property type="match status" value="1"/>
</dbReference>
<dbReference type="EMBL" id="CP075864">
    <property type="protein sequence ID" value="QYS92933.1"/>
    <property type="molecule type" value="Genomic_DNA"/>
</dbReference>
<dbReference type="Pfam" id="PF00459">
    <property type="entry name" value="Inositol_P"/>
    <property type="match status" value="1"/>
</dbReference>
<feature type="compositionally biased region" description="Polar residues" evidence="2">
    <location>
        <begin position="17"/>
        <end position="38"/>
    </location>
</feature>
<accession>A0A8G0KZC8</accession>
<feature type="region of interest" description="Disordered" evidence="2">
    <location>
        <begin position="17"/>
        <end position="39"/>
    </location>
</feature>
<reference evidence="3 4" key="1">
    <citation type="journal article" date="2021" name="BMC Genomics">
        <title>Telomere-to-telomere genome assembly of asparaginase-producing Trichoderma simmonsii.</title>
        <authorList>
            <person name="Chung D."/>
            <person name="Kwon Y.M."/>
            <person name="Yang Y."/>
        </authorList>
    </citation>
    <scope>NUCLEOTIDE SEQUENCE [LARGE SCALE GENOMIC DNA]</scope>
    <source>
        <strain evidence="3 4">GH-Sj1</strain>
    </source>
</reference>
<proteinExistence type="inferred from homology"/>
<comment type="similarity">
    <text evidence="1">Belongs to the inositol monophosphatase superfamily.</text>
</comment>
<dbReference type="Proteomes" id="UP000826661">
    <property type="component" value="Chromosome I"/>
</dbReference>
<evidence type="ECO:0000256" key="2">
    <source>
        <dbReference type="SAM" id="MobiDB-lite"/>
    </source>
</evidence>
<dbReference type="Gene3D" id="3.30.540.10">
    <property type="entry name" value="Fructose-1,6-Bisphosphatase, subunit A, domain 1"/>
    <property type="match status" value="1"/>
</dbReference>
<name>A0A8G0KZC8_9HYPO</name>